<dbReference type="InterPro" id="IPR050984">
    <property type="entry name" value="Gfo/Idh/MocA_domain"/>
</dbReference>
<accession>A0A078MM85</accession>
<dbReference type="InterPro" id="IPR055170">
    <property type="entry name" value="GFO_IDH_MocA-like_dom"/>
</dbReference>
<gene>
    <name evidence="6" type="primary">afr_1</name>
    <name evidence="6" type="ORF">BN1051_00713</name>
</gene>
<evidence type="ECO:0000259" key="4">
    <source>
        <dbReference type="Pfam" id="PF01408"/>
    </source>
</evidence>
<dbReference type="Pfam" id="PF01408">
    <property type="entry name" value="GFO_IDH_MocA"/>
    <property type="match status" value="1"/>
</dbReference>
<organism evidence="6">
    <name type="scientific">Arthrobacter saudimassiliensis</name>
    <dbReference type="NCBI Taxonomy" id="1461584"/>
    <lineage>
        <taxon>Bacteria</taxon>
        <taxon>Bacillati</taxon>
        <taxon>Actinomycetota</taxon>
        <taxon>Actinomycetes</taxon>
        <taxon>Micrococcales</taxon>
        <taxon>Micrococcaceae</taxon>
        <taxon>Arthrobacter</taxon>
    </lineage>
</organism>
<feature type="domain" description="GFO/IDH/MocA-like oxidoreductase" evidence="5">
    <location>
        <begin position="177"/>
        <end position="291"/>
    </location>
</feature>
<dbReference type="SUPFAM" id="SSF55347">
    <property type="entry name" value="Glyceraldehyde-3-phosphate dehydrogenase-like, C-terminal domain"/>
    <property type="match status" value="1"/>
</dbReference>
<evidence type="ECO:0000256" key="1">
    <source>
        <dbReference type="ARBA" id="ARBA00010928"/>
    </source>
</evidence>
<dbReference type="SUPFAM" id="SSF51735">
    <property type="entry name" value="NAD(P)-binding Rossmann-fold domains"/>
    <property type="match status" value="1"/>
</dbReference>
<comment type="similarity">
    <text evidence="1">Belongs to the Gfo/Idh/MocA family.</text>
</comment>
<dbReference type="AlphaFoldDB" id="A0A078MM85"/>
<dbReference type="Gene3D" id="3.30.360.10">
    <property type="entry name" value="Dihydrodipicolinate Reductase, domain 2"/>
    <property type="match status" value="1"/>
</dbReference>
<evidence type="ECO:0000313" key="6">
    <source>
        <dbReference type="EMBL" id="CEA07400.1"/>
    </source>
</evidence>
<dbReference type="GO" id="GO:0016491">
    <property type="term" value="F:oxidoreductase activity"/>
    <property type="evidence" value="ECO:0007669"/>
    <property type="project" value="UniProtKB-KW"/>
</dbReference>
<name>A0A078MM85_9MICC</name>
<dbReference type="GO" id="GO:0000166">
    <property type="term" value="F:nucleotide binding"/>
    <property type="evidence" value="ECO:0007669"/>
    <property type="project" value="InterPro"/>
</dbReference>
<keyword evidence="2" id="KW-0560">Oxidoreductase</keyword>
<dbReference type="EMBL" id="LN483070">
    <property type="protein sequence ID" value="CEA07400.1"/>
    <property type="molecule type" value="Genomic_DNA"/>
</dbReference>
<sequence length="378" mass="40716">MMEAGVQEKAKSTTMYAQTRIPTPPCVLPGAPSPVQATGRTLRWGVVATGGIAGRVTEDIARLEDAVLQAVSSRSRANAEEFAERFGFARAYYDGPEGKGYSRLFEDPDVDVVYIAAPHGQHYEIAREAIEAGKHVLCEKSLTINAREAEDLVALAEARQVFLMEAVWTRFLPCINRIWEIIASGELGEIRWVQADLGFPAPYDPASRLWNPAAGGGALLDLTVYPLTLAVGALGFPDEVAAVGVLNQDGVDVQNALTFKYASGAIAQLMSSLAASGPRTATISGSAGWLRTGAPLHNPVELTVAPHGGSERVERFPQVGNGYTYEVREVTRCVQDGLLESPTMPWSESVRTLQLFDAVRADLGVRYPNDESMPARSA</sequence>
<dbReference type="InterPro" id="IPR036291">
    <property type="entry name" value="NAD(P)-bd_dom_sf"/>
</dbReference>
<feature type="domain" description="Gfo/Idh/MocA-like oxidoreductase N-terminal" evidence="4">
    <location>
        <begin position="42"/>
        <end position="164"/>
    </location>
</feature>
<dbReference type="PATRIC" id="fig|1461584.3.peg.703"/>
<protein>
    <submittedName>
        <fullName evidence="6">1,5-anhydro-D-fructose reductase</fullName>
    </submittedName>
</protein>
<evidence type="ECO:0000256" key="3">
    <source>
        <dbReference type="ARBA" id="ARBA00023027"/>
    </source>
</evidence>
<dbReference type="PANTHER" id="PTHR22604">
    <property type="entry name" value="OXIDOREDUCTASES"/>
    <property type="match status" value="1"/>
</dbReference>
<dbReference type="InterPro" id="IPR000683">
    <property type="entry name" value="Gfo/Idh/MocA-like_OxRdtase_N"/>
</dbReference>
<reference evidence="6" key="1">
    <citation type="submission" date="2014-07" db="EMBL/GenBank/DDBJ databases">
        <authorList>
            <person name="Urmite Genomes Urmite Genomes"/>
        </authorList>
    </citation>
    <scope>NUCLEOTIDE SEQUENCE</scope>
    <source>
        <strain evidence="6">11W110_air</strain>
    </source>
</reference>
<dbReference type="Pfam" id="PF22725">
    <property type="entry name" value="GFO_IDH_MocA_C3"/>
    <property type="match status" value="1"/>
</dbReference>
<proteinExistence type="inferred from homology"/>
<evidence type="ECO:0000256" key="2">
    <source>
        <dbReference type="ARBA" id="ARBA00023002"/>
    </source>
</evidence>
<keyword evidence="3" id="KW-0520">NAD</keyword>
<dbReference type="Gene3D" id="3.40.50.720">
    <property type="entry name" value="NAD(P)-binding Rossmann-like Domain"/>
    <property type="match status" value="1"/>
</dbReference>
<dbReference type="PANTHER" id="PTHR22604:SF105">
    <property type="entry name" value="TRANS-1,2-DIHYDROBENZENE-1,2-DIOL DEHYDROGENASE"/>
    <property type="match status" value="1"/>
</dbReference>
<evidence type="ECO:0000259" key="5">
    <source>
        <dbReference type="Pfam" id="PF22725"/>
    </source>
</evidence>